<dbReference type="PANTHER" id="PTHR20873:SF0">
    <property type="entry name" value="L-SERYL-TRNA(SEC) KINASE"/>
    <property type="match status" value="1"/>
</dbReference>
<proteinExistence type="predicted"/>
<dbReference type="InterPro" id="IPR027417">
    <property type="entry name" value="P-loop_NTPase"/>
</dbReference>
<organism evidence="1 2">
    <name type="scientific">Heliobacterium chlorum</name>
    <dbReference type="NCBI Taxonomy" id="2698"/>
    <lineage>
        <taxon>Bacteria</taxon>
        <taxon>Bacillati</taxon>
        <taxon>Bacillota</taxon>
        <taxon>Clostridia</taxon>
        <taxon>Eubacteriales</taxon>
        <taxon>Heliobacteriaceae</taxon>
        <taxon>Heliobacterium</taxon>
    </lineage>
</organism>
<dbReference type="Pfam" id="PF13671">
    <property type="entry name" value="AAA_33"/>
    <property type="match status" value="1"/>
</dbReference>
<dbReference type="InterPro" id="IPR017101">
    <property type="entry name" value="P-loop_ATP/GTP-bd_All4644_prd"/>
</dbReference>
<reference evidence="1 2" key="1">
    <citation type="submission" date="2020-07" db="EMBL/GenBank/DDBJ databases">
        <title>Draft whole-genome sequence of Heliobacterium chlorum DSM 3682, type strain.</title>
        <authorList>
            <person name="Kyndt J.A."/>
            <person name="Meyer T.E."/>
            <person name="Imhoff J.F."/>
        </authorList>
    </citation>
    <scope>NUCLEOTIDE SEQUENCE [LARGE SCALE GENOMIC DNA]</scope>
    <source>
        <strain evidence="1 2">DSM 3682</strain>
    </source>
</reference>
<protein>
    <submittedName>
        <fullName evidence="1">ATP-binding protein</fullName>
    </submittedName>
</protein>
<name>A0ABR7T0L8_HELCL</name>
<dbReference type="PIRSF" id="PIRSF037081">
    <property type="entry name" value="P-loop_All4644_prd"/>
    <property type="match status" value="1"/>
</dbReference>
<dbReference type="InterPro" id="IPR052648">
    <property type="entry name" value="Ser-tRNA(Sec)_kinase"/>
</dbReference>
<accession>A0ABR7T0L8</accession>
<evidence type="ECO:0000313" key="1">
    <source>
        <dbReference type="EMBL" id="MBC9784338.1"/>
    </source>
</evidence>
<keyword evidence="2" id="KW-1185">Reference proteome</keyword>
<dbReference type="Proteomes" id="UP000617402">
    <property type="component" value="Unassembled WGS sequence"/>
</dbReference>
<keyword evidence="1" id="KW-0547">Nucleotide-binding</keyword>
<evidence type="ECO:0000313" key="2">
    <source>
        <dbReference type="Proteomes" id="UP000617402"/>
    </source>
</evidence>
<comment type="caution">
    <text evidence="1">The sequence shown here is derived from an EMBL/GenBank/DDBJ whole genome shotgun (WGS) entry which is preliminary data.</text>
</comment>
<dbReference type="PANTHER" id="PTHR20873">
    <property type="entry name" value="L-SERYL-TRNA(SEC) KINASE"/>
    <property type="match status" value="1"/>
</dbReference>
<dbReference type="Gene3D" id="3.40.50.300">
    <property type="entry name" value="P-loop containing nucleotide triphosphate hydrolases"/>
    <property type="match status" value="1"/>
</dbReference>
<dbReference type="RefSeq" id="WP_188039451.1">
    <property type="nucleotide sequence ID" value="NZ_JACVHF010000005.1"/>
</dbReference>
<dbReference type="EMBL" id="JACVHF010000005">
    <property type="protein sequence ID" value="MBC9784338.1"/>
    <property type="molecule type" value="Genomic_DNA"/>
</dbReference>
<sequence length="148" mass="17117">MEFHMLCGLPGSGKSTLVNRLKGYVVSTDSIRKFLWHDEAIIRHDKLVFEMAHLMIDYMLAQGNAVIFDATNMTRRNRKPFIQLAHKHGATITLHWVKTSLETALARNASRDRKVPVAVIRSMNKRFQPPRKDETIDHIVEYEEEGME</sequence>
<dbReference type="GO" id="GO:0005524">
    <property type="term" value="F:ATP binding"/>
    <property type="evidence" value="ECO:0007669"/>
    <property type="project" value="UniProtKB-KW"/>
</dbReference>
<dbReference type="SUPFAM" id="SSF52540">
    <property type="entry name" value="P-loop containing nucleoside triphosphate hydrolases"/>
    <property type="match status" value="1"/>
</dbReference>
<keyword evidence="1" id="KW-0067">ATP-binding</keyword>
<gene>
    <name evidence="1" type="ORF">H1S01_07415</name>
</gene>